<dbReference type="GO" id="GO:0032259">
    <property type="term" value="P:methylation"/>
    <property type="evidence" value="ECO:0007669"/>
    <property type="project" value="UniProtKB-KW"/>
</dbReference>
<accession>A0A2I0VD75</accession>
<reference evidence="1 2" key="1">
    <citation type="journal article" date="2016" name="Sci. Rep.">
        <title>The Dendrobium catenatum Lindl. genome sequence provides insights into polysaccharide synthase, floral development and adaptive evolution.</title>
        <authorList>
            <person name="Zhang G.Q."/>
            <person name="Xu Q."/>
            <person name="Bian C."/>
            <person name="Tsai W.C."/>
            <person name="Yeh C.M."/>
            <person name="Liu K.W."/>
            <person name="Yoshida K."/>
            <person name="Zhang L.S."/>
            <person name="Chang S.B."/>
            <person name="Chen F."/>
            <person name="Shi Y."/>
            <person name="Su Y.Y."/>
            <person name="Zhang Y.Q."/>
            <person name="Chen L.J."/>
            <person name="Yin Y."/>
            <person name="Lin M."/>
            <person name="Huang H."/>
            <person name="Deng H."/>
            <person name="Wang Z.W."/>
            <person name="Zhu S.L."/>
            <person name="Zhao X."/>
            <person name="Deng C."/>
            <person name="Niu S.C."/>
            <person name="Huang J."/>
            <person name="Wang M."/>
            <person name="Liu G.H."/>
            <person name="Yang H.J."/>
            <person name="Xiao X.J."/>
            <person name="Hsiao Y.Y."/>
            <person name="Wu W.L."/>
            <person name="Chen Y.Y."/>
            <person name="Mitsuda N."/>
            <person name="Ohme-Takagi M."/>
            <person name="Luo Y.B."/>
            <person name="Van de Peer Y."/>
            <person name="Liu Z.J."/>
        </authorList>
    </citation>
    <scope>NUCLEOTIDE SEQUENCE [LARGE SCALE GENOMIC DNA]</scope>
    <source>
        <tissue evidence="1">The whole plant</tissue>
    </source>
</reference>
<keyword evidence="1" id="KW-0808">Transferase</keyword>
<keyword evidence="1" id="KW-0489">Methyltransferase</keyword>
<evidence type="ECO:0000313" key="1">
    <source>
        <dbReference type="EMBL" id="PKU61354.1"/>
    </source>
</evidence>
<keyword evidence="2" id="KW-1185">Reference proteome</keyword>
<organism evidence="1 2">
    <name type="scientific">Dendrobium catenatum</name>
    <dbReference type="NCBI Taxonomy" id="906689"/>
    <lineage>
        <taxon>Eukaryota</taxon>
        <taxon>Viridiplantae</taxon>
        <taxon>Streptophyta</taxon>
        <taxon>Embryophyta</taxon>
        <taxon>Tracheophyta</taxon>
        <taxon>Spermatophyta</taxon>
        <taxon>Magnoliopsida</taxon>
        <taxon>Liliopsida</taxon>
        <taxon>Asparagales</taxon>
        <taxon>Orchidaceae</taxon>
        <taxon>Epidendroideae</taxon>
        <taxon>Malaxideae</taxon>
        <taxon>Dendrobiinae</taxon>
        <taxon>Dendrobium</taxon>
    </lineage>
</organism>
<reference evidence="1 2" key="2">
    <citation type="journal article" date="2017" name="Nature">
        <title>The Apostasia genome and the evolution of orchids.</title>
        <authorList>
            <person name="Zhang G.Q."/>
            <person name="Liu K.W."/>
            <person name="Li Z."/>
            <person name="Lohaus R."/>
            <person name="Hsiao Y.Y."/>
            <person name="Niu S.C."/>
            <person name="Wang J.Y."/>
            <person name="Lin Y.C."/>
            <person name="Xu Q."/>
            <person name="Chen L.J."/>
            <person name="Yoshida K."/>
            <person name="Fujiwara S."/>
            <person name="Wang Z.W."/>
            <person name="Zhang Y.Q."/>
            <person name="Mitsuda N."/>
            <person name="Wang M."/>
            <person name="Liu G.H."/>
            <person name="Pecoraro L."/>
            <person name="Huang H.X."/>
            <person name="Xiao X.J."/>
            <person name="Lin M."/>
            <person name="Wu X.Y."/>
            <person name="Wu W.L."/>
            <person name="Chen Y.Y."/>
            <person name="Chang S.B."/>
            <person name="Sakamoto S."/>
            <person name="Ohme-Takagi M."/>
            <person name="Yagi M."/>
            <person name="Zeng S.J."/>
            <person name="Shen C.Y."/>
            <person name="Yeh C.M."/>
            <person name="Luo Y.B."/>
            <person name="Tsai W.C."/>
            <person name="Van de Peer Y."/>
            <person name="Liu Z.J."/>
        </authorList>
    </citation>
    <scope>NUCLEOTIDE SEQUENCE [LARGE SCALE GENOMIC DNA]</scope>
    <source>
        <tissue evidence="1">The whole plant</tissue>
    </source>
</reference>
<protein>
    <submittedName>
        <fullName evidence="1">tRNA (Guanine(37)-N1)-methyltransferase 1</fullName>
    </submittedName>
</protein>
<evidence type="ECO:0000313" key="2">
    <source>
        <dbReference type="Proteomes" id="UP000233837"/>
    </source>
</evidence>
<name>A0A2I0VD75_9ASPA</name>
<proteinExistence type="predicted"/>
<dbReference type="AlphaFoldDB" id="A0A2I0VD75"/>
<gene>
    <name evidence="1" type="ORF">MA16_Dca026814</name>
</gene>
<dbReference type="EMBL" id="KZ503796">
    <property type="protein sequence ID" value="PKU61354.1"/>
    <property type="molecule type" value="Genomic_DNA"/>
</dbReference>
<dbReference type="Proteomes" id="UP000233837">
    <property type="component" value="Unassembled WGS sequence"/>
</dbReference>
<dbReference type="GO" id="GO:0008168">
    <property type="term" value="F:methyltransferase activity"/>
    <property type="evidence" value="ECO:0007669"/>
    <property type="project" value="UniProtKB-KW"/>
</dbReference>
<sequence>MALAQEKLLHLESRRGELSEFIVYFEILGPARSEPDRQNRPTKTETLLGQLGIRLFRPFREASDCPARRRKEFHRTCAAFHFVDIMEERVILDESKFDVKLNLLAIQIPREFSKSVSRLLNGYPPGLSFSHLLFKLYKSVCFP</sequence>